<name>A0A226DQ06_FOLCA</name>
<evidence type="ECO:0000256" key="1">
    <source>
        <dbReference type="SAM" id="MobiDB-lite"/>
    </source>
</evidence>
<keyword evidence="3" id="KW-1185">Reference proteome</keyword>
<dbReference type="OMA" id="HYCELES"/>
<dbReference type="EMBL" id="LNIX01000014">
    <property type="protein sequence ID" value="OXA46747.1"/>
    <property type="molecule type" value="Genomic_DNA"/>
</dbReference>
<dbReference type="STRING" id="158441.A0A226DQ06"/>
<comment type="caution">
    <text evidence="2">The sequence shown here is derived from an EMBL/GenBank/DDBJ whole genome shotgun (WGS) entry which is preliminary data.</text>
</comment>
<sequence>MSGFASSTPTALQLLIDEIKFQQQKELQFAALQDTGGFLRHGTTFWTDIFVRHFLFQLDRSIDADDLLFFIRKRHVRTTLTMPKFQTDVEVFRKDSKKLPIGDPEIEWKETVFLNLIIHHLEYTLTLAICTRTSPKDLQVLKRHTQKVYASPSRRRMDTKGDLEEITYPHISFMVDNFDEVYSDMSVRDGEMVCVELVGSDRDHGFQVVLFLGSIRYDALKRVYESRASLGSKMAQKMTFGFFGGSSQRVEYVRLRGPHDKGHAEIAVSKPKGSGVETPTSEPGFSMTDGMWDSESESDTEEFVFKHHRRLSDPSSNLQNYTRNTGWKPKGGGCSSGADGKRTRSQSDGLDHCGLAEIEAGDLRDEGREDEVWSLRGCCPPSHRTCSECCSCACCACPPRPFPRSQSLRLDSIPLNQLGNRSHSHHHRHPPSSQHYCELESQFYHQQRRQSSSRVRVRRHPLIPSKTVVDPPWRSNSFTFPDNKKSNSVACLTDARLICREKLLQAVPNKLSSTGVRVLYVCDVPLEAETNKTELDDGAYNPLWTMRGNTQSFHMWRENRRQQSTPLNAFLTYISLPASTIIKGEEELSYDPNVLEIWSTNILENHEEPVLTF</sequence>
<dbReference type="Pfam" id="PF09741">
    <property type="entry name" value="DUF2045"/>
    <property type="match status" value="1"/>
</dbReference>
<feature type="region of interest" description="Disordered" evidence="1">
    <location>
        <begin position="309"/>
        <end position="350"/>
    </location>
</feature>
<feature type="compositionally biased region" description="Polar residues" evidence="1">
    <location>
        <begin position="313"/>
        <end position="325"/>
    </location>
</feature>
<dbReference type="AlphaFoldDB" id="A0A226DQ06"/>
<proteinExistence type="predicted"/>
<dbReference type="PANTHER" id="PTHR21477:SF13">
    <property type="entry name" value="KIAA0930"/>
    <property type="match status" value="1"/>
</dbReference>
<accession>A0A226DQ06</accession>
<reference evidence="2 3" key="1">
    <citation type="submission" date="2015-12" db="EMBL/GenBank/DDBJ databases">
        <title>The genome of Folsomia candida.</title>
        <authorList>
            <person name="Faddeeva A."/>
            <person name="Derks M.F."/>
            <person name="Anvar Y."/>
            <person name="Smit S."/>
            <person name="Van Straalen N."/>
            <person name="Roelofs D."/>
        </authorList>
    </citation>
    <scope>NUCLEOTIDE SEQUENCE [LARGE SCALE GENOMIC DNA]</scope>
    <source>
        <strain evidence="2 3">VU population</strain>
        <tissue evidence="2">Whole body</tissue>
    </source>
</reference>
<evidence type="ECO:0000313" key="2">
    <source>
        <dbReference type="EMBL" id="OXA46747.1"/>
    </source>
</evidence>
<evidence type="ECO:0000313" key="3">
    <source>
        <dbReference type="Proteomes" id="UP000198287"/>
    </source>
</evidence>
<dbReference type="PANTHER" id="PTHR21477">
    <property type="entry name" value="ZGC:172139"/>
    <property type="match status" value="1"/>
</dbReference>
<organism evidence="2 3">
    <name type="scientific">Folsomia candida</name>
    <name type="common">Springtail</name>
    <dbReference type="NCBI Taxonomy" id="158441"/>
    <lineage>
        <taxon>Eukaryota</taxon>
        <taxon>Metazoa</taxon>
        <taxon>Ecdysozoa</taxon>
        <taxon>Arthropoda</taxon>
        <taxon>Hexapoda</taxon>
        <taxon>Collembola</taxon>
        <taxon>Entomobryomorpha</taxon>
        <taxon>Isotomoidea</taxon>
        <taxon>Isotomidae</taxon>
        <taxon>Proisotominae</taxon>
        <taxon>Folsomia</taxon>
    </lineage>
</organism>
<protein>
    <submittedName>
        <fullName evidence="2">Uncharacterized protein</fullName>
    </submittedName>
</protein>
<dbReference type="InterPro" id="IPR019141">
    <property type="entry name" value="DUF2045"/>
</dbReference>
<dbReference type="OrthoDB" id="1906921at2759"/>
<gene>
    <name evidence="2" type="ORF">Fcan01_18549</name>
</gene>
<feature type="region of interest" description="Disordered" evidence="1">
    <location>
        <begin position="265"/>
        <end position="293"/>
    </location>
</feature>
<dbReference type="Proteomes" id="UP000198287">
    <property type="component" value="Unassembled WGS sequence"/>
</dbReference>